<dbReference type="GO" id="GO:0003824">
    <property type="term" value="F:catalytic activity"/>
    <property type="evidence" value="ECO:0007669"/>
    <property type="project" value="InterPro"/>
</dbReference>
<comment type="caution">
    <text evidence="2">The sequence shown here is derived from an EMBL/GenBank/DDBJ whole genome shotgun (WGS) entry which is preliminary data.</text>
</comment>
<proteinExistence type="predicted"/>
<dbReference type="OrthoDB" id="5549573at2759"/>
<dbReference type="InterPro" id="IPR005135">
    <property type="entry name" value="Endo/exonuclease/phosphatase"/>
</dbReference>
<reference evidence="2" key="1">
    <citation type="submission" date="2021-03" db="EMBL/GenBank/DDBJ databases">
        <title>Draft genome sequence of rust myrtle Austropuccinia psidii MF-1, a brazilian biotype.</title>
        <authorList>
            <person name="Quecine M.C."/>
            <person name="Pachon D.M.R."/>
            <person name="Bonatelli M.L."/>
            <person name="Correr F.H."/>
            <person name="Franceschini L.M."/>
            <person name="Leite T.F."/>
            <person name="Margarido G.R.A."/>
            <person name="Almeida C.A."/>
            <person name="Ferrarezi J.A."/>
            <person name="Labate C.A."/>
        </authorList>
    </citation>
    <scope>NUCLEOTIDE SEQUENCE</scope>
    <source>
        <strain evidence="2">MF-1</strain>
    </source>
</reference>
<keyword evidence="3" id="KW-1185">Reference proteome</keyword>
<dbReference type="SUPFAM" id="SSF56219">
    <property type="entry name" value="DNase I-like"/>
    <property type="match status" value="1"/>
</dbReference>
<dbReference type="AlphaFoldDB" id="A0A9Q3EAZ1"/>
<name>A0A9Q3EAZ1_9BASI</name>
<evidence type="ECO:0000313" key="3">
    <source>
        <dbReference type="Proteomes" id="UP000765509"/>
    </source>
</evidence>
<sequence length="178" mass="20302">MIAIDSNLHHPLWNLLSYRHSHPEAKKLLNIMEGKISYLSSPPGIPTFLGRHGSATTIDHLWENPKAKSLITLIHIQLKNHASDHQPIATNINLNFQKTVSKISQISMMFSNLNHTKFQEDVLHDLKCIPPTTGNMMIDCVNTLVTNLTNIIWDNYFRQGKKQILMQPNTNHGGMKRH</sequence>
<protein>
    <recommendedName>
        <fullName evidence="1">Endonuclease/exonuclease/phosphatase domain-containing protein</fullName>
    </recommendedName>
</protein>
<organism evidence="2 3">
    <name type="scientific">Austropuccinia psidii MF-1</name>
    <dbReference type="NCBI Taxonomy" id="1389203"/>
    <lineage>
        <taxon>Eukaryota</taxon>
        <taxon>Fungi</taxon>
        <taxon>Dikarya</taxon>
        <taxon>Basidiomycota</taxon>
        <taxon>Pucciniomycotina</taxon>
        <taxon>Pucciniomycetes</taxon>
        <taxon>Pucciniales</taxon>
        <taxon>Sphaerophragmiaceae</taxon>
        <taxon>Austropuccinia</taxon>
    </lineage>
</organism>
<evidence type="ECO:0000259" key="1">
    <source>
        <dbReference type="Pfam" id="PF14529"/>
    </source>
</evidence>
<dbReference type="Gene3D" id="3.60.10.10">
    <property type="entry name" value="Endonuclease/exonuclease/phosphatase"/>
    <property type="match status" value="1"/>
</dbReference>
<accession>A0A9Q3EAZ1</accession>
<dbReference type="EMBL" id="AVOT02024887">
    <property type="protein sequence ID" value="MBW0515825.1"/>
    <property type="molecule type" value="Genomic_DNA"/>
</dbReference>
<dbReference type="InterPro" id="IPR036691">
    <property type="entry name" value="Endo/exonu/phosph_ase_sf"/>
</dbReference>
<dbReference type="Proteomes" id="UP000765509">
    <property type="component" value="Unassembled WGS sequence"/>
</dbReference>
<feature type="domain" description="Endonuclease/exonuclease/phosphatase" evidence="1">
    <location>
        <begin position="2"/>
        <end position="89"/>
    </location>
</feature>
<evidence type="ECO:0000313" key="2">
    <source>
        <dbReference type="EMBL" id="MBW0515825.1"/>
    </source>
</evidence>
<dbReference type="Pfam" id="PF14529">
    <property type="entry name" value="Exo_endo_phos_2"/>
    <property type="match status" value="1"/>
</dbReference>
<gene>
    <name evidence="2" type="ORF">O181_055540</name>
</gene>